<evidence type="ECO:0000256" key="2">
    <source>
        <dbReference type="ARBA" id="ARBA00006529"/>
    </source>
</evidence>
<keyword evidence="8" id="KW-0067">ATP-binding</keyword>
<gene>
    <name evidence="15" type="ORF">VKT23_010403</name>
</gene>
<evidence type="ECO:0000256" key="8">
    <source>
        <dbReference type="ARBA" id="ARBA00022840"/>
    </source>
</evidence>
<proteinExistence type="inferred from homology"/>
<dbReference type="PROSITE" id="PS50002">
    <property type="entry name" value="SH3"/>
    <property type="match status" value="1"/>
</dbReference>
<evidence type="ECO:0000259" key="13">
    <source>
        <dbReference type="PROSITE" id="PS50002"/>
    </source>
</evidence>
<evidence type="ECO:0000256" key="12">
    <source>
        <dbReference type="SAM" id="MobiDB-lite"/>
    </source>
</evidence>
<dbReference type="InterPro" id="IPR011009">
    <property type="entry name" value="Kinase-like_dom_sf"/>
</dbReference>
<dbReference type="InterPro" id="IPR051681">
    <property type="entry name" value="Ser/Thr_Kinases-Pseudokinases"/>
</dbReference>
<accession>A0ABR1JGS1</accession>
<evidence type="ECO:0000256" key="11">
    <source>
        <dbReference type="PROSITE-ProRule" id="PRU00192"/>
    </source>
</evidence>
<dbReference type="Pfam" id="PF07714">
    <property type="entry name" value="PK_Tyr_Ser-Thr"/>
    <property type="match status" value="1"/>
</dbReference>
<evidence type="ECO:0000256" key="1">
    <source>
        <dbReference type="ARBA" id="ARBA00001946"/>
    </source>
</evidence>
<keyword evidence="5" id="KW-0808">Transferase</keyword>
<evidence type="ECO:0000256" key="9">
    <source>
        <dbReference type="ARBA" id="ARBA00047559"/>
    </source>
</evidence>
<reference evidence="15 16" key="1">
    <citation type="submission" date="2024-01" db="EMBL/GenBank/DDBJ databases">
        <title>A draft genome for the cacao thread blight pathogen Marasmiellus scandens.</title>
        <authorList>
            <person name="Baruah I.K."/>
            <person name="Leung J."/>
            <person name="Bukari Y."/>
            <person name="Amoako-Attah I."/>
            <person name="Meinhardt L.W."/>
            <person name="Bailey B.A."/>
            <person name="Cohen S.P."/>
        </authorList>
    </citation>
    <scope>NUCLEOTIDE SEQUENCE [LARGE SCALE GENOMIC DNA]</scope>
    <source>
        <strain evidence="15 16">GH-19</strain>
    </source>
</reference>
<dbReference type="InterPro" id="IPR001452">
    <property type="entry name" value="SH3_domain"/>
</dbReference>
<dbReference type="InterPro" id="IPR001245">
    <property type="entry name" value="Ser-Thr/Tyr_kinase_cat_dom"/>
</dbReference>
<dbReference type="EC" id="2.7.11.25" evidence="3"/>
<keyword evidence="6" id="KW-0547">Nucleotide-binding</keyword>
<comment type="cofactor">
    <cofactor evidence="1">
        <name>Mg(2+)</name>
        <dbReference type="ChEBI" id="CHEBI:18420"/>
    </cofactor>
</comment>
<keyword evidence="7" id="KW-0418">Kinase</keyword>
<dbReference type="Gene3D" id="2.30.30.40">
    <property type="entry name" value="SH3 Domains"/>
    <property type="match status" value="1"/>
</dbReference>
<sequence length="988" mass="109651">MASAVDVAAPPRRIIQPKYEFDPEAVYADPQVQAWAEYYARGGTNTAGTVYFSTVPGLKSTGGDFSNTTARRQSLEVDTRYNSTFPGAENSPNEFVIKHEFVPSLPDELAVKGGEVVLVMHTFEDGWSLVRDKRGGTGMVPYEYLISKEKASIRRLPDPNSPSTQRAPESKQKKKSVLGLLEFLNITKRSRNKDPKRESSSLTYTSSLSVSTLVNSEPGTQTSSSMDKESRQMHFSTPSTDKDGLQFYTPQVLTNTSEPSPLPPSYEEVDSLAPKSCSAIRISISKEKPSASSLAGKPPSESDRTESADSATSDCKTIFQEELLGLKRLSDPHEEPQSVRADSPFFKENVTFHRTIYHNLLSFLLGEVSASATLRATLHEYLINLQSLSSVSSLVQSHDYRANLLQVASALNVSEDRRVREALQKDESEIAGLLHDVSESEASRHALLELEGEDAQKFLDVVQDVIDKGYLLNHEENVRARKLLIRLSETLDKLPSSLFVREVEGSLAFGGDVYQATYNGQRVALKRVRALQRDPGVPNIRKIFCREALQWQQLDSDFIVPFLGIDAETFPSSMCMVSPWMKHGTVLKHLADHGRAGVDKRLYEIAQGLAYLHSQKIVHGDLRGANILINDNWQACLTDFGLTVFDDATPVSFSSRNSGSVRWMAPELHVPERFGLARSCLTPETDVYAFGCVCLELYTGRPPFANVLVDSAVMFQVVHGGRPERPTGDGEMIDQLWRMVEMCWSQHFADRLKTDEVVEFTGKLSDPETTSLDLPVFSEVPKSLLPTNEDVIEDVWSEVESDALWRNSSLGKSSQIKPLYLPGNASLSKESLFIKPLPAFPRFSMGIFPSHPPSPEDEHFAYESDEGEDAPQKEVRFEEDESFTPLPSLSFQSRSRSRMTVLFDPDKFIMPIEEPEPSSLSEEFHGVLSELDSALDFSFDLGSFIGTQNSEAASESSAFDLGFDIGSLVSTQHSDATSESSGSVRFQI</sequence>
<dbReference type="Gene3D" id="1.10.510.10">
    <property type="entry name" value="Transferase(Phosphotransferase) domain 1"/>
    <property type="match status" value="1"/>
</dbReference>
<dbReference type="SUPFAM" id="SSF50044">
    <property type="entry name" value="SH3-domain"/>
    <property type="match status" value="1"/>
</dbReference>
<evidence type="ECO:0000256" key="10">
    <source>
        <dbReference type="ARBA" id="ARBA00048329"/>
    </source>
</evidence>
<dbReference type="SUPFAM" id="SSF56112">
    <property type="entry name" value="Protein kinase-like (PK-like)"/>
    <property type="match status" value="1"/>
</dbReference>
<dbReference type="InterPro" id="IPR000719">
    <property type="entry name" value="Prot_kinase_dom"/>
</dbReference>
<comment type="similarity">
    <text evidence="2">Belongs to the protein kinase superfamily. STE Ser/Thr protein kinase family. MAP kinase kinase kinase subfamily.</text>
</comment>
<protein>
    <recommendedName>
        <fullName evidence="3">mitogen-activated protein kinase kinase kinase</fullName>
        <ecNumber evidence="3">2.7.11.25</ecNumber>
    </recommendedName>
</protein>
<feature type="region of interest" description="Disordered" evidence="12">
    <location>
        <begin position="153"/>
        <end position="175"/>
    </location>
</feature>
<organism evidence="15 16">
    <name type="scientific">Marasmiellus scandens</name>
    <dbReference type="NCBI Taxonomy" id="2682957"/>
    <lineage>
        <taxon>Eukaryota</taxon>
        <taxon>Fungi</taxon>
        <taxon>Dikarya</taxon>
        <taxon>Basidiomycota</taxon>
        <taxon>Agaricomycotina</taxon>
        <taxon>Agaricomycetes</taxon>
        <taxon>Agaricomycetidae</taxon>
        <taxon>Agaricales</taxon>
        <taxon>Marasmiineae</taxon>
        <taxon>Omphalotaceae</taxon>
        <taxon>Marasmiellus</taxon>
    </lineage>
</organism>
<dbReference type="PROSITE" id="PS00109">
    <property type="entry name" value="PROTEIN_KINASE_TYR"/>
    <property type="match status" value="1"/>
</dbReference>
<dbReference type="EMBL" id="JBANRG010000020">
    <property type="protein sequence ID" value="KAK7457101.1"/>
    <property type="molecule type" value="Genomic_DNA"/>
</dbReference>
<keyword evidence="4 11" id="KW-0728">SH3 domain</keyword>
<dbReference type="PANTHER" id="PTHR44329">
    <property type="entry name" value="SERINE/THREONINE-PROTEIN KINASE TNNI3K-RELATED"/>
    <property type="match status" value="1"/>
</dbReference>
<keyword evidence="16" id="KW-1185">Reference proteome</keyword>
<feature type="domain" description="SH3" evidence="13">
    <location>
        <begin position="90"/>
        <end position="150"/>
    </location>
</feature>
<dbReference type="Proteomes" id="UP001498398">
    <property type="component" value="Unassembled WGS sequence"/>
</dbReference>
<evidence type="ECO:0000256" key="3">
    <source>
        <dbReference type="ARBA" id="ARBA00012406"/>
    </source>
</evidence>
<feature type="compositionally biased region" description="Low complexity" evidence="12">
    <location>
        <begin position="200"/>
        <end position="216"/>
    </location>
</feature>
<dbReference type="PROSITE" id="PS50011">
    <property type="entry name" value="PROTEIN_KINASE_DOM"/>
    <property type="match status" value="1"/>
</dbReference>
<evidence type="ECO:0000256" key="6">
    <source>
        <dbReference type="ARBA" id="ARBA00022741"/>
    </source>
</evidence>
<dbReference type="Pfam" id="PF00018">
    <property type="entry name" value="SH3_1"/>
    <property type="match status" value="1"/>
</dbReference>
<comment type="caution">
    <text evidence="15">The sequence shown here is derived from an EMBL/GenBank/DDBJ whole genome shotgun (WGS) entry which is preliminary data.</text>
</comment>
<comment type="catalytic activity">
    <reaction evidence="9">
        <text>L-threonyl-[protein] + ATP = O-phospho-L-threonyl-[protein] + ADP + H(+)</text>
        <dbReference type="Rhea" id="RHEA:46608"/>
        <dbReference type="Rhea" id="RHEA-COMP:11060"/>
        <dbReference type="Rhea" id="RHEA-COMP:11605"/>
        <dbReference type="ChEBI" id="CHEBI:15378"/>
        <dbReference type="ChEBI" id="CHEBI:30013"/>
        <dbReference type="ChEBI" id="CHEBI:30616"/>
        <dbReference type="ChEBI" id="CHEBI:61977"/>
        <dbReference type="ChEBI" id="CHEBI:456216"/>
        <dbReference type="EC" id="2.7.11.25"/>
    </reaction>
</comment>
<dbReference type="InterPro" id="IPR008266">
    <property type="entry name" value="Tyr_kinase_AS"/>
</dbReference>
<dbReference type="InterPro" id="IPR036028">
    <property type="entry name" value="SH3-like_dom_sf"/>
</dbReference>
<evidence type="ECO:0000313" key="16">
    <source>
        <dbReference type="Proteomes" id="UP001498398"/>
    </source>
</evidence>
<comment type="catalytic activity">
    <reaction evidence="10">
        <text>L-seryl-[protein] + ATP = O-phospho-L-seryl-[protein] + ADP + H(+)</text>
        <dbReference type="Rhea" id="RHEA:17989"/>
        <dbReference type="Rhea" id="RHEA-COMP:9863"/>
        <dbReference type="Rhea" id="RHEA-COMP:11604"/>
        <dbReference type="ChEBI" id="CHEBI:15378"/>
        <dbReference type="ChEBI" id="CHEBI:29999"/>
        <dbReference type="ChEBI" id="CHEBI:30616"/>
        <dbReference type="ChEBI" id="CHEBI:83421"/>
        <dbReference type="ChEBI" id="CHEBI:456216"/>
        <dbReference type="EC" id="2.7.11.25"/>
    </reaction>
</comment>
<evidence type="ECO:0000256" key="4">
    <source>
        <dbReference type="ARBA" id="ARBA00022443"/>
    </source>
</evidence>
<name>A0ABR1JGS1_9AGAR</name>
<evidence type="ECO:0000256" key="7">
    <source>
        <dbReference type="ARBA" id="ARBA00022777"/>
    </source>
</evidence>
<evidence type="ECO:0000313" key="15">
    <source>
        <dbReference type="EMBL" id="KAK7457101.1"/>
    </source>
</evidence>
<dbReference type="PANTHER" id="PTHR44329:SF288">
    <property type="entry name" value="MITOGEN-ACTIVATED PROTEIN KINASE KINASE KINASE 20"/>
    <property type="match status" value="1"/>
</dbReference>
<evidence type="ECO:0000256" key="5">
    <source>
        <dbReference type="ARBA" id="ARBA00022679"/>
    </source>
</evidence>
<feature type="region of interest" description="Disordered" evidence="12">
    <location>
        <begin position="288"/>
        <end position="312"/>
    </location>
</feature>
<dbReference type="SMART" id="SM00326">
    <property type="entry name" value="SH3"/>
    <property type="match status" value="1"/>
</dbReference>
<feature type="region of interest" description="Disordered" evidence="12">
    <location>
        <begin position="188"/>
        <end position="245"/>
    </location>
</feature>
<feature type="domain" description="Protein kinase" evidence="14">
    <location>
        <begin position="499"/>
        <end position="777"/>
    </location>
</feature>
<evidence type="ECO:0000259" key="14">
    <source>
        <dbReference type="PROSITE" id="PS50011"/>
    </source>
</evidence>